<proteinExistence type="predicted"/>
<protein>
    <submittedName>
        <fullName evidence="1">Uncharacterized protein</fullName>
    </submittedName>
</protein>
<gene>
    <name evidence="1" type="ORF">ALC57_05935</name>
</gene>
<feature type="non-terminal residue" evidence="1">
    <location>
        <position position="1"/>
    </location>
</feature>
<keyword evidence="2" id="KW-1185">Reference proteome</keyword>
<organism evidence="1 2">
    <name type="scientific">Trachymyrmex cornetzi</name>
    <dbReference type="NCBI Taxonomy" id="471704"/>
    <lineage>
        <taxon>Eukaryota</taxon>
        <taxon>Metazoa</taxon>
        <taxon>Ecdysozoa</taxon>
        <taxon>Arthropoda</taxon>
        <taxon>Hexapoda</taxon>
        <taxon>Insecta</taxon>
        <taxon>Pterygota</taxon>
        <taxon>Neoptera</taxon>
        <taxon>Endopterygota</taxon>
        <taxon>Hymenoptera</taxon>
        <taxon>Apocrita</taxon>
        <taxon>Aculeata</taxon>
        <taxon>Formicoidea</taxon>
        <taxon>Formicidae</taxon>
        <taxon>Myrmicinae</taxon>
        <taxon>Trachymyrmex</taxon>
    </lineage>
</organism>
<evidence type="ECO:0000313" key="1">
    <source>
        <dbReference type="EMBL" id="KYN21670.1"/>
    </source>
</evidence>
<sequence length="161" mass="18180">DICSDSVFISKTYERTISRSTKETSIVVHLTLNAINILVAFSVKCAPCMPIFRINSPFLEPTSALQHKRTLRIEDIPLPRASVSQRVSVIFPLRNHGTWLPPSPEREQPRSKLNVIRHGCISQQIISIYPHALITIGCWIRPDDPDQSKMDTACLITMCQT</sequence>
<dbReference type="Proteomes" id="UP000078492">
    <property type="component" value="Unassembled WGS sequence"/>
</dbReference>
<dbReference type="EMBL" id="KQ979404">
    <property type="protein sequence ID" value="KYN21670.1"/>
    <property type="molecule type" value="Genomic_DNA"/>
</dbReference>
<dbReference type="AlphaFoldDB" id="A0A151J9C5"/>
<reference evidence="1 2" key="1">
    <citation type="submission" date="2015-09" db="EMBL/GenBank/DDBJ databases">
        <title>Trachymyrmex cornetzi WGS genome.</title>
        <authorList>
            <person name="Nygaard S."/>
            <person name="Hu H."/>
            <person name="Boomsma J."/>
            <person name="Zhang G."/>
        </authorList>
    </citation>
    <scope>NUCLEOTIDE SEQUENCE [LARGE SCALE GENOMIC DNA]</scope>
    <source>
        <strain evidence="1">Tcor2-1</strain>
        <tissue evidence="1">Whole body</tissue>
    </source>
</reference>
<accession>A0A151J9C5</accession>
<name>A0A151J9C5_9HYME</name>
<evidence type="ECO:0000313" key="2">
    <source>
        <dbReference type="Proteomes" id="UP000078492"/>
    </source>
</evidence>